<comment type="caution">
    <text evidence="1">The sequence shown here is derived from an EMBL/GenBank/DDBJ whole genome shotgun (WGS) entry which is preliminary data.</text>
</comment>
<dbReference type="STRING" id="1235788.C802_02460"/>
<dbReference type="PATRIC" id="fig|1235788.3.peg.2517"/>
<name>R9IET6_9BACT</name>
<dbReference type="Proteomes" id="UP000014200">
    <property type="component" value="Unassembled WGS sequence"/>
</dbReference>
<evidence type="ECO:0000313" key="2">
    <source>
        <dbReference type="Proteomes" id="UP000014200"/>
    </source>
</evidence>
<sequence>MSVWQKFRTFAKLSLKGNKQAWNLLAINEPKTPDCYE</sequence>
<reference evidence="1 2" key="1">
    <citation type="submission" date="2013-04" db="EMBL/GenBank/DDBJ databases">
        <title>The Genome Sequence of Bacteroides massiliensis dnLKV3.</title>
        <authorList>
            <consortium name="The Broad Institute Genomics Platform"/>
            <consortium name="The Broad Institute Genome Sequencing Center for Infectious Disease"/>
            <person name="Earl A."/>
            <person name="Xavier R."/>
            <person name="Kuhn K."/>
            <person name="Stappenbeck T."/>
            <person name="Walker B."/>
            <person name="Young S."/>
            <person name="Zeng Q."/>
            <person name="Gargeya S."/>
            <person name="Fitzgerald M."/>
            <person name="Haas B."/>
            <person name="Abouelleil A."/>
            <person name="Allen A.W."/>
            <person name="Alvarado L."/>
            <person name="Arachchi H.M."/>
            <person name="Berlin A.M."/>
            <person name="Chapman S.B."/>
            <person name="Gainer-Dewar J."/>
            <person name="Goldberg J."/>
            <person name="Griggs A."/>
            <person name="Gujja S."/>
            <person name="Hansen M."/>
            <person name="Howarth C."/>
            <person name="Imamovic A."/>
            <person name="Ireland A."/>
            <person name="Larimer J."/>
            <person name="McCowan C."/>
            <person name="Murphy C."/>
            <person name="Pearson M."/>
            <person name="Poon T.W."/>
            <person name="Priest M."/>
            <person name="Roberts A."/>
            <person name="Saif S."/>
            <person name="Shea T."/>
            <person name="Sisk P."/>
            <person name="Sykes S."/>
            <person name="Wortman J."/>
            <person name="Nusbaum C."/>
            <person name="Birren B."/>
        </authorList>
    </citation>
    <scope>NUCLEOTIDE SEQUENCE [LARGE SCALE GENOMIC DNA]</scope>
    <source>
        <strain evidence="2">dnLKV3</strain>
    </source>
</reference>
<dbReference type="AlphaFoldDB" id="R9IET6"/>
<dbReference type="HOGENOM" id="CLU_3340135_0_0_10"/>
<evidence type="ECO:0000313" key="1">
    <source>
        <dbReference type="EMBL" id="EOS11885.1"/>
    </source>
</evidence>
<keyword evidence="2" id="KW-1185">Reference proteome</keyword>
<gene>
    <name evidence="1" type="ORF">C802_02460</name>
</gene>
<protein>
    <submittedName>
        <fullName evidence="1">Uncharacterized protein</fullName>
    </submittedName>
</protein>
<accession>R9IET6</accession>
<organism evidence="1 2">
    <name type="scientific">Phocaeicola sartorii</name>
    <dbReference type="NCBI Taxonomy" id="671267"/>
    <lineage>
        <taxon>Bacteria</taxon>
        <taxon>Pseudomonadati</taxon>
        <taxon>Bacteroidota</taxon>
        <taxon>Bacteroidia</taxon>
        <taxon>Bacteroidales</taxon>
        <taxon>Bacteroidaceae</taxon>
        <taxon>Phocaeicola</taxon>
    </lineage>
</organism>
<dbReference type="EMBL" id="ASSP01000016">
    <property type="protein sequence ID" value="EOS11885.1"/>
    <property type="molecule type" value="Genomic_DNA"/>
</dbReference>
<proteinExistence type="predicted"/>